<keyword evidence="3" id="KW-1185">Reference proteome</keyword>
<dbReference type="GO" id="GO:0015969">
    <property type="term" value="P:guanosine tetraphosphate metabolic process"/>
    <property type="evidence" value="ECO:0007669"/>
    <property type="project" value="InterPro"/>
</dbReference>
<evidence type="ECO:0000259" key="1">
    <source>
        <dbReference type="SMART" id="SM00954"/>
    </source>
</evidence>
<evidence type="ECO:0000313" key="2">
    <source>
        <dbReference type="EMBL" id="SHO53195.1"/>
    </source>
</evidence>
<dbReference type="OrthoDB" id="9805041at2"/>
<dbReference type="PANTHER" id="PTHR21262">
    <property type="entry name" value="GUANOSINE-3',5'-BIS DIPHOSPHATE 3'-PYROPHOSPHOHYDROLASE"/>
    <property type="match status" value="1"/>
</dbReference>
<organism evidence="2 3">
    <name type="scientific">Desulfopila aestuarii DSM 18488</name>
    <dbReference type="NCBI Taxonomy" id="1121416"/>
    <lineage>
        <taxon>Bacteria</taxon>
        <taxon>Pseudomonadati</taxon>
        <taxon>Thermodesulfobacteriota</taxon>
        <taxon>Desulfobulbia</taxon>
        <taxon>Desulfobulbales</taxon>
        <taxon>Desulfocapsaceae</taxon>
        <taxon>Desulfopila</taxon>
    </lineage>
</organism>
<dbReference type="InterPro" id="IPR043519">
    <property type="entry name" value="NT_sf"/>
</dbReference>
<protein>
    <submittedName>
        <fullName evidence="2">GTP pyrophosphokinase</fullName>
    </submittedName>
</protein>
<dbReference type="SUPFAM" id="SSF81301">
    <property type="entry name" value="Nucleotidyltransferase"/>
    <property type="match status" value="1"/>
</dbReference>
<name>A0A1M7YKP4_9BACT</name>
<sequence>MSQAKSESAFTAPSAMCCQNHYTENEHALFQRAFTILQKRSQQPTPAIISVAQLLIEQGIHAPVVISTILAQMLLASTIRPATVRELFGNTIVPLVASLGRPESSKNPCNDSSHTHCLSANISHKAILSIALLLIDLEQMAAGNTKPNLLKAQEALQTFVPLAGRLNQREIRRRLEDAAFRILEPDIYQQLQQRVEPLPTLDVQILNILKNGLRILLERNAIKGEVQGRIKSIYSLYTKIVRSGRSIQSIMDRIGLRIIVNSIPDCYKVLGIVHSHFTSIPCCFDDYISSPKKNGYQSLHTCIFPVRNISYKPVEIQIRTELMNTEAEFGVAAHSKYKNKIGTVSTNTHQFSPLPDEIEAKDILGPNADEFLWLLHQQVYTNNMVIWGSAGQVMHCPRNITVGQYLQKAKIEVYPQALILVNGVPSKVSDILHDTDSVEVVWPDQSVRALKRTSNSQEHIPAGRRIRCIN</sequence>
<dbReference type="Gene3D" id="3.30.460.10">
    <property type="entry name" value="Beta Polymerase, domain 2"/>
    <property type="match status" value="1"/>
</dbReference>
<dbReference type="Pfam" id="PF04607">
    <property type="entry name" value="RelA_SpoT"/>
    <property type="match status" value="1"/>
</dbReference>
<dbReference type="EMBL" id="FRFE01000049">
    <property type="protein sequence ID" value="SHO53195.1"/>
    <property type="molecule type" value="Genomic_DNA"/>
</dbReference>
<dbReference type="PANTHER" id="PTHR21262:SF31">
    <property type="entry name" value="GTP PYROPHOSPHOKINASE"/>
    <property type="match status" value="1"/>
</dbReference>
<accession>A0A1M7YKP4</accession>
<dbReference type="Proteomes" id="UP000184603">
    <property type="component" value="Unassembled WGS sequence"/>
</dbReference>
<evidence type="ECO:0000313" key="3">
    <source>
        <dbReference type="Proteomes" id="UP000184603"/>
    </source>
</evidence>
<reference evidence="2 3" key="1">
    <citation type="submission" date="2016-12" db="EMBL/GenBank/DDBJ databases">
        <authorList>
            <person name="Song W.-J."/>
            <person name="Kurnit D.M."/>
        </authorList>
    </citation>
    <scope>NUCLEOTIDE SEQUENCE [LARGE SCALE GENOMIC DNA]</scope>
    <source>
        <strain evidence="2 3">DSM 18488</strain>
    </source>
</reference>
<dbReference type="Gene3D" id="1.10.3210.10">
    <property type="entry name" value="Hypothetical protein af1432"/>
    <property type="match status" value="1"/>
</dbReference>
<dbReference type="AlphaFoldDB" id="A0A1M7YKP4"/>
<feature type="domain" description="RelA/SpoT" evidence="1">
    <location>
        <begin position="228"/>
        <end position="341"/>
    </location>
</feature>
<keyword evidence="2" id="KW-0808">Transferase</keyword>
<dbReference type="SUPFAM" id="SSF109604">
    <property type="entry name" value="HD-domain/PDEase-like"/>
    <property type="match status" value="1"/>
</dbReference>
<dbReference type="SMART" id="SM00954">
    <property type="entry name" value="RelA_SpoT"/>
    <property type="match status" value="1"/>
</dbReference>
<dbReference type="STRING" id="1121416.SAMN02745220_04998"/>
<dbReference type="CDD" id="cd05399">
    <property type="entry name" value="NT_Rel-Spo_like"/>
    <property type="match status" value="1"/>
</dbReference>
<keyword evidence="2" id="KW-0418">Kinase</keyword>
<proteinExistence type="predicted"/>
<dbReference type="InterPro" id="IPR007685">
    <property type="entry name" value="RelA_SpoT"/>
</dbReference>
<dbReference type="RefSeq" id="WP_084554561.1">
    <property type="nucleotide sequence ID" value="NZ_FRFE01000049.1"/>
</dbReference>
<dbReference type="GO" id="GO:0016301">
    <property type="term" value="F:kinase activity"/>
    <property type="evidence" value="ECO:0007669"/>
    <property type="project" value="UniProtKB-KW"/>
</dbReference>
<gene>
    <name evidence="2" type="ORF">SAMN02745220_04998</name>
</gene>